<dbReference type="InterPro" id="IPR000805">
    <property type="entry name" value="Glyco_hydro_26"/>
</dbReference>
<dbReference type="PANTHER" id="PTHR40079">
    <property type="entry name" value="MANNAN ENDO-1,4-BETA-MANNOSIDASE E-RELATED"/>
    <property type="match status" value="1"/>
</dbReference>
<reference evidence="6 7" key="1">
    <citation type="submission" date="2024-01" db="EMBL/GenBank/DDBJ databases">
        <title>The genome of the rayed Mediterranean limpet Patella caerulea (Linnaeus, 1758).</title>
        <authorList>
            <person name="Anh-Thu Weber A."/>
            <person name="Halstead-Nussloch G."/>
        </authorList>
    </citation>
    <scope>NUCLEOTIDE SEQUENCE [LARGE SCALE GENOMIC DNA]</scope>
    <source>
        <strain evidence="6">AATW-2023a</strain>
        <tissue evidence="6">Whole specimen</tissue>
    </source>
</reference>
<dbReference type="AlphaFoldDB" id="A0AAN8K2P7"/>
<dbReference type="GO" id="GO:0006080">
    <property type="term" value="P:substituted mannan metabolic process"/>
    <property type="evidence" value="ECO:0007669"/>
    <property type="project" value="InterPro"/>
</dbReference>
<dbReference type="Proteomes" id="UP001347796">
    <property type="component" value="Unassembled WGS sequence"/>
</dbReference>
<evidence type="ECO:0000256" key="3">
    <source>
        <dbReference type="ARBA" id="ARBA00023295"/>
    </source>
</evidence>
<keyword evidence="2" id="KW-0378">Hydrolase</keyword>
<evidence type="ECO:0000313" key="7">
    <source>
        <dbReference type="Proteomes" id="UP001347796"/>
    </source>
</evidence>
<dbReference type="InterPro" id="IPR017853">
    <property type="entry name" value="GH"/>
</dbReference>
<dbReference type="SUPFAM" id="SSF51445">
    <property type="entry name" value="(Trans)glycosidases"/>
    <property type="match status" value="1"/>
</dbReference>
<evidence type="ECO:0000313" key="6">
    <source>
        <dbReference type="EMBL" id="KAK6186875.1"/>
    </source>
</evidence>
<gene>
    <name evidence="6" type="ORF">SNE40_006138</name>
</gene>
<keyword evidence="4" id="KW-0732">Signal</keyword>
<evidence type="ECO:0000256" key="4">
    <source>
        <dbReference type="SAM" id="SignalP"/>
    </source>
</evidence>
<proteinExistence type="inferred from homology"/>
<feature type="chain" id="PRO_5042950571" description="GH26 domain-containing protein" evidence="4">
    <location>
        <begin position="17"/>
        <end position="397"/>
    </location>
</feature>
<evidence type="ECO:0000256" key="2">
    <source>
        <dbReference type="ARBA" id="ARBA00022801"/>
    </source>
</evidence>
<organism evidence="6 7">
    <name type="scientific">Patella caerulea</name>
    <name type="common">Rayed Mediterranean limpet</name>
    <dbReference type="NCBI Taxonomy" id="87958"/>
    <lineage>
        <taxon>Eukaryota</taxon>
        <taxon>Metazoa</taxon>
        <taxon>Spiralia</taxon>
        <taxon>Lophotrochozoa</taxon>
        <taxon>Mollusca</taxon>
        <taxon>Gastropoda</taxon>
        <taxon>Patellogastropoda</taxon>
        <taxon>Patelloidea</taxon>
        <taxon>Patellidae</taxon>
        <taxon>Patella</taxon>
    </lineage>
</organism>
<comment type="caution">
    <text evidence="6">The sequence shown here is derived from an EMBL/GenBank/DDBJ whole genome shotgun (WGS) entry which is preliminary data.</text>
</comment>
<name>A0AAN8K2P7_PATCE</name>
<dbReference type="PROSITE" id="PS51764">
    <property type="entry name" value="GH26"/>
    <property type="match status" value="1"/>
</dbReference>
<dbReference type="Gene3D" id="3.20.20.80">
    <property type="entry name" value="Glycosidases"/>
    <property type="match status" value="1"/>
</dbReference>
<dbReference type="InterPro" id="IPR022790">
    <property type="entry name" value="GH26_dom"/>
</dbReference>
<dbReference type="PRINTS" id="PR00739">
    <property type="entry name" value="GLHYDRLASE26"/>
</dbReference>
<dbReference type="EMBL" id="JAZGQO010000005">
    <property type="protein sequence ID" value="KAK6186875.1"/>
    <property type="molecule type" value="Genomic_DNA"/>
</dbReference>
<dbReference type="Pfam" id="PF02156">
    <property type="entry name" value="Glyco_hydro_26"/>
    <property type="match status" value="1"/>
</dbReference>
<feature type="signal peptide" evidence="4">
    <location>
        <begin position="1"/>
        <end position="16"/>
    </location>
</feature>
<keyword evidence="7" id="KW-1185">Reference proteome</keyword>
<comment type="similarity">
    <text evidence="1">Belongs to the glycosyl hydrolase 26 family.</text>
</comment>
<evidence type="ECO:0000259" key="5">
    <source>
        <dbReference type="PROSITE" id="PS51764"/>
    </source>
</evidence>
<feature type="domain" description="GH26" evidence="5">
    <location>
        <begin position="25"/>
        <end position="390"/>
    </location>
</feature>
<accession>A0AAN8K2P7</accession>
<dbReference type="PANTHER" id="PTHR40079:SF4">
    <property type="entry name" value="GH26 DOMAIN-CONTAINING PROTEIN-RELATED"/>
    <property type="match status" value="1"/>
</dbReference>
<protein>
    <recommendedName>
        <fullName evidence="5">GH26 domain-containing protein</fullName>
    </recommendedName>
</protein>
<evidence type="ECO:0000256" key="1">
    <source>
        <dbReference type="ARBA" id="ARBA00007754"/>
    </source>
</evidence>
<dbReference type="GO" id="GO:0016985">
    <property type="term" value="F:mannan endo-1,4-beta-mannosidase activity"/>
    <property type="evidence" value="ECO:0007669"/>
    <property type="project" value="InterPro"/>
</dbReference>
<sequence>MYLLTALGFTLFSTIAAQVDPKATNETKNLYKYLKTVSRDETQILIGQQEFTWLGAEGGHPPYLTDTLQHGRFSAWIYGDYQAKTQQPDDLCDVKRMTGSYPAILGMDLGDRSYKPNITSHWLGRRAYERNEIITLSIHFKNPVTGGSPWIGRDKGDTLKTVKRLLPGGDHNSKLNEVLDEVASWAHSFTDSQGKLIPAIFRYLHELNGGWFWWGLNNKAQNTAQELQELYRYTVQYLRDQKGVHNFLYAYSPDKFASKDDYLKTYPGDDYVDIFGMDWYYASPSDLKTTLHRSVKDVVEMAEKRNKVPALTETGYMGDGINKFPNFWQEYILDILKSEPTTKRIAFVHTWSNHCYGNAYCEIWVPYKGHPAESAFVTNFYNDSLTIFSNQLPQSIY</sequence>
<keyword evidence="3" id="KW-0326">Glycosidase</keyword>